<name>A0A7J8IME7_ROUAE</name>
<keyword evidence="2" id="KW-1185">Reference proteome</keyword>
<protein>
    <submittedName>
        <fullName evidence="1">Uncharacterized protein</fullName>
    </submittedName>
</protein>
<organism evidence="1 2">
    <name type="scientific">Rousettus aegyptiacus</name>
    <name type="common">Egyptian fruit bat</name>
    <name type="synonym">Pteropus aegyptiacus</name>
    <dbReference type="NCBI Taxonomy" id="9407"/>
    <lineage>
        <taxon>Eukaryota</taxon>
        <taxon>Metazoa</taxon>
        <taxon>Chordata</taxon>
        <taxon>Craniata</taxon>
        <taxon>Vertebrata</taxon>
        <taxon>Euteleostomi</taxon>
        <taxon>Mammalia</taxon>
        <taxon>Eutheria</taxon>
        <taxon>Laurasiatheria</taxon>
        <taxon>Chiroptera</taxon>
        <taxon>Yinpterochiroptera</taxon>
        <taxon>Pteropodoidea</taxon>
        <taxon>Pteropodidae</taxon>
        <taxon>Rousettinae</taxon>
        <taxon>Rousettus</taxon>
    </lineage>
</organism>
<sequence length="142" mass="15744">MLSNRGSCRVQNLGRRADLWMRNCSQKHTLLPSFPEQESSVQTIGMNQRVFNFSLRRLPRTEQQVKAFLSSSSVSSSISLIPSPSPLEWSSDSEESTAATELLCDKPGGTDLRFHPGSSASYSPCVLEWVSCPISLTQNLHL</sequence>
<proteinExistence type="predicted"/>
<dbReference type="AlphaFoldDB" id="A0A7J8IME7"/>
<gene>
    <name evidence="1" type="ORF">HJG63_010556</name>
</gene>
<dbReference type="EMBL" id="JACASE010000003">
    <property type="protein sequence ID" value="KAF6485319.1"/>
    <property type="molecule type" value="Genomic_DNA"/>
</dbReference>
<accession>A0A7J8IME7</accession>
<reference evidence="1 2" key="1">
    <citation type="journal article" date="2020" name="Nature">
        <title>Six reference-quality genomes reveal evolution of bat adaptations.</title>
        <authorList>
            <person name="Jebb D."/>
            <person name="Huang Z."/>
            <person name="Pippel M."/>
            <person name="Hughes G.M."/>
            <person name="Lavrichenko K."/>
            <person name="Devanna P."/>
            <person name="Winkler S."/>
            <person name="Jermiin L.S."/>
            <person name="Skirmuntt E.C."/>
            <person name="Katzourakis A."/>
            <person name="Burkitt-Gray L."/>
            <person name="Ray D.A."/>
            <person name="Sullivan K.A.M."/>
            <person name="Roscito J.G."/>
            <person name="Kirilenko B.M."/>
            <person name="Davalos L.M."/>
            <person name="Corthals A.P."/>
            <person name="Power M.L."/>
            <person name="Jones G."/>
            <person name="Ransome R.D."/>
            <person name="Dechmann D.K.N."/>
            <person name="Locatelli A.G."/>
            <person name="Puechmaille S.J."/>
            <person name="Fedrigo O."/>
            <person name="Jarvis E.D."/>
            <person name="Hiller M."/>
            <person name="Vernes S.C."/>
            <person name="Myers E.W."/>
            <person name="Teeling E.C."/>
        </authorList>
    </citation>
    <scope>NUCLEOTIDE SEQUENCE [LARGE SCALE GENOMIC DNA]</scope>
    <source>
        <strain evidence="1">MRouAeg1</strain>
        <tissue evidence="1">Muscle</tissue>
    </source>
</reference>
<evidence type="ECO:0000313" key="1">
    <source>
        <dbReference type="EMBL" id="KAF6485319.1"/>
    </source>
</evidence>
<comment type="caution">
    <text evidence="1">The sequence shown here is derived from an EMBL/GenBank/DDBJ whole genome shotgun (WGS) entry which is preliminary data.</text>
</comment>
<evidence type="ECO:0000313" key="2">
    <source>
        <dbReference type="Proteomes" id="UP000593571"/>
    </source>
</evidence>
<dbReference type="Proteomes" id="UP000593571">
    <property type="component" value="Unassembled WGS sequence"/>
</dbReference>